<feature type="domain" description="Zn(2)-C6 fungal-type" evidence="5">
    <location>
        <begin position="17"/>
        <end position="46"/>
    </location>
</feature>
<dbReference type="CDD" id="cd12148">
    <property type="entry name" value="fungal_TF_MHR"/>
    <property type="match status" value="1"/>
</dbReference>
<protein>
    <recommendedName>
        <fullName evidence="5">Zn(2)-C6 fungal-type domain-containing protein</fullName>
    </recommendedName>
</protein>
<dbReference type="InterPro" id="IPR001138">
    <property type="entry name" value="Zn2Cys6_DnaBD"/>
</dbReference>
<evidence type="ECO:0000313" key="7">
    <source>
        <dbReference type="Proteomes" id="UP000799437"/>
    </source>
</evidence>
<evidence type="ECO:0000256" key="4">
    <source>
        <dbReference type="SAM" id="MobiDB-lite"/>
    </source>
</evidence>
<comment type="subcellular location">
    <subcellularLocation>
        <location evidence="1">Nucleus</location>
    </subcellularLocation>
</comment>
<name>A0A6A6WMP2_9PEZI</name>
<dbReference type="OrthoDB" id="3014581at2759"/>
<evidence type="ECO:0000313" key="6">
    <source>
        <dbReference type="EMBL" id="KAF2763497.1"/>
    </source>
</evidence>
<evidence type="ECO:0000256" key="2">
    <source>
        <dbReference type="ARBA" id="ARBA00022723"/>
    </source>
</evidence>
<dbReference type="InterPro" id="IPR007219">
    <property type="entry name" value="XnlR_reg_dom"/>
</dbReference>
<dbReference type="PANTHER" id="PTHR31001">
    <property type="entry name" value="UNCHARACTERIZED TRANSCRIPTIONAL REGULATORY PROTEIN"/>
    <property type="match status" value="1"/>
</dbReference>
<evidence type="ECO:0000256" key="3">
    <source>
        <dbReference type="ARBA" id="ARBA00023242"/>
    </source>
</evidence>
<organism evidence="6 7">
    <name type="scientific">Pseudovirgaria hyperparasitica</name>
    <dbReference type="NCBI Taxonomy" id="470096"/>
    <lineage>
        <taxon>Eukaryota</taxon>
        <taxon>Fungi</taxon>
        <taxon>Dikarya</taxon>
        <taxon>Ascomycota</taxon>
        <taxon>Pezizomycotina</taxon>
        <taxon>Dothideomycetes</taxon>
        <taxon>Dothideomycetes incertae sedis</taxon>
        <taxon>Acrospermales</taxon>
        <taxon>Acrospermaceae</taxon>
        <taxon>Pseudovirgaria</taxon>
    </lineage>
</organism>
<accession>A0A6A6WMP2</accession>
<dbReference type="InterPro" id="IPR036864">
    <property type="entry name" value="Zn2-C6_fun-type_DNA-bd_sf"/>
</dbReference>
<dbReference type="SUPFAM" id="SSF57701">
    <property type="entry name" value="Zn2/Cys6 DNA-binding domain"/>
    <property type="match status" value="1"/>
</dbReference>
<dbReference type="GO" id="GO:0005634">
    <property type="term" value="C:nucleus"/>
    <property type="evidence" value="ECO:0007669"/>
    <property type="project" value="UniProtKB-SubCell"/>
</dbReference>
<dbReference type="GO" id="GO:0008270">
    <property type="term" value="F:zinc ion binding"/>
    <property type="evidence" value="ECO:0007669"/>
    <property type="project" value="InterPro"/>
</dbReference>
<feature type="compositionally biased region" description="Pro residues" evidence="4">
    <location>
        <begin position="629"/>
        <end position="640"/>
    </location>
</feature>
<feature type="region of interest" description="Disordered" evidence="4">
    <location>
        <begin position="625"/>
        <end position="645"/>
    </location>
</feature>
<sequence>MTQRKALASHQPRKPISCDFCIRRKLRCSRDAPCVNCSSRGHKCSYISSSAASPARGTVRSASTSRTTTTGPMPDQHEILARLQDLEDLVRGQQQAGRDEGNMGVVSGMAMADGGTVGAVVCADVVDELASLERVGLRGRDVSSQADQLCFTTCPARAILSATKQSWRRIDFPPGHEMLTLLDKYIRDITSIHPIVHEQSLRKVFNDLISTLDSLPTGSVTDQHGVDIGHAALALAIMASATYFWSDRDAESQCWLPLSVARRLSPIFLQAAEDILHKAEISGHKSLETVQAYIIVFFLKGNVEGISLRCRILFSIAVTMARDMGLHQVDTAAKSGVGQTIQDETSRRVWWYLAASDWMLARFPGPTEGSYSIHTKQMAVRKPLNINDDDLHHDTLPLERPMSELITMSYFLHRLRLTEILRDCSDRISTTQATASDMGYSDVMYFDAEMNKFRDEMPPFFDLTLKQGTTTFTHPDTTNIPCAENQRYTLNCLFHAQLCRLHVRYFARAYTEARYAYSREVCLRESRLVVQAELRFGTDDDSPFALSRLRFLGMLYGVHMANVIFMLDAYICKSSGRPYVWPVEAAAALAILEKARGHSSIAEDLYDGMTRTMRKYELWPPGAATGISSPPPAPAPPPPTTTSLVQSRPAEMIGEECDGSHMQSQTDMCSPTPQFFDFTDDFEIGEWSDLFNGIGLEFPFI</sequence>
<keyword evidence="3" id="KW-0539">Nucleus</keyword>
<dbReference type="GO" id="GO:0006351">
    <property type="term" value="P:DNA-templated transcription"/>
    <property type="evidence" value="ECO:0007669"/>
    <property type="project" value="InterPro"/>
</dbReference>
<evidence type="ECO:0000256" key="1">
    <source>
        <dbReference type="ARBA" id="ARBA00004123"/>
    </source>
</evidence>
<dbReference type="Pfam" id="PF00172">
    <property type="entry name" value="Zn_clus"/>
    <property type="match status" value="1"/>
</dbReference>
<keyword evidence="7" id="KW-1185">Reference proteome</keyword>
<dbReference type="Proteomes" id="UP000799437">
    <property type="component" value="Unassembled WGS sequence"/>
</dbReference>
<keyword evidence="2" id="KW-0479">Metal-binding</keyword>
<dbReference type="CDD" id="cd00067">
    <property type="entry name" value="GAL4"/>
    <property type="match status" value="1"/>
</dbReference>
<reference evidence="6" key="1">
    <citation type="journal article" date="2020" name="Stud. Mycol.">
        <title>101 Dothideomycetes genomes: a test case for predicting lifestyles and emergence of pathogens.</title>
        <authorList>
            <person name="Haridas S."/>
            <person name="Albert R."/>
            <person name="Binder M."/>
            <person name="Bloem J."/>
            <person name="Labutti K."/>
            <person name="Salamov A."/>
            <person name="Andreopoulos B."/>
            <person name="Baker S."/>
            <person name="Barry K."/>
            <person name="Bills G."/>
            <person name="Bluhm B."/>
            <person name="Cannon C."/>
            <person name="Castanera R."/>
            <person name="Culley D."/>
            <person name="Daum C."/>
            <person name="Ezra D."/>
            <person name="Gonzalez J."/>
            <person name="Henrissat B."/>
            <person name="Kuo A."/>
            <person name="Liang C."/>
            <person name="Lipzen A."/>
            <person name="Lutzoni F."/>
            <person name="Magnuson J."/>
            <person name="Mondo S."/>
            <person name="Nolan M."/>
            <person name="Ohm R."/>
            <person name="Pangilinan J."/>
            <person name="Park H.-J."/>
            <person name="Ramirez L."/>
            <person name="Alfaro M."/>
            <person name="Sun H."/>
            <person name="Tritt A."/>
            <person name="Yoshinaga Y."/>
            <person name="Zwiers L.-H."/>
            <person name="Turgeon B."/>
            <person name="Goodwin S."/>
            <person name="Spatafora J."/>
            <person name="Crous P."/>
            <person name="Grigoriev I."/>
        </authorList>
    </citation>
    <scope>NUCLEOTIDE SEQUENCE</scope>
    <source>
        <strain evidence="6">CBS 121739</strain>
    </source>
</reference>
<feature type="compositionally biased region" description="Low complexity" evidence="4">
    <location>
        <begin position="55"/>
        <end position="71"/>
    </location>
</feature>
<dbReference type="Pfam" id="PF04082">
    <property type="entry name" value="Fungal_trans"/>
    <property type="match status" value="1"/>
</dbReference>
<dbReference type="EMBL" id="ML996565">
    <property type="protein sequence ID" value="KAF2763497.1"/>
    <property type="molecule type" value="Genomic_DNA"/>
</dbReference>
<dbReference type="SMART" id="SM00066">
    <property type="entry name" value="GAL4"/>
    <property type="match status" value="1"/>
</dbReference>
<dbReference type="Gene3D" id="4.10.240.10">
    <property type="entry name" value="Zn(2)-C6 fungal-type DNA-binding domain"/>
    <property type="match status" value="1"/>
</dbReference>
<feature type="region of interest" description="Disordered" evidence="4">
    <location>
        <begin position="55"/>
        <end position="74"/>
    </location>
</feature>
<dbReference type="PROSITE" id="PS50048">
    <property type="entry name" value="ZN2_CY6_FUNGAL_2"/>
    <property type="match status" value="1"/>
</dbReference>
<dbReference type="PANTHER" id="PTHR31001:SF90">
    <property type="entry name" value="CENTROMERE DNA-BINDING PROTEIN COMPLEX CBF3 SUBUNIT B"/>
    <property type="match status" value="1"/>
</dbReference>
<dbReference type="GO" id="GO:0003677">
    <property type="term" value="F:DNA binding"/>
    <property type="evidence" value="ECO:0007669"/>
    <property type="project" value="InterPro"/>
</dbReference>
<evidence type="ECO:0000259" key="5">
    <source>
        <dbReference type="PROSITE" id="PS50048"/>
    </source>
</evidence>
<dbReference type="AlphaFoldDB" id="A0A6A6WMP2"/>
<dbReference type="GeneID" id="54486210"/>
<dbReference type="InterPro" id="IPR050613">
    <property type="entry name" value="Sec_Metabolite_Reg"/>
</dbReference>
<proteinExistence type="predicted"/>
<dbReference type="GO" id="GO:0000981">
    <property type="term" value="F:DNA-binding transcription factor activity, RNA polymerase II-specific"/>
    <property type="evidence" value="ECO:0007669"/>
    <property type="project" value="InterPro"/>
</dbReference>
<dbReference type="RefSeq" id="XP_033605948.1">
    <property type="nucleotide sequence ID" value="XM_033745156.1"/>
</dbReference>
<gene>
    <name evidence="6" type="ORF">EJ05DRAFT_482292</name>
</gene>